<gene>
    <name evidence="2" type="ORF">DEO72_LG8g114</name>
</gene>
<sequence>MGRKNMKHEDFPKEEKKERHAKNAEKNATDQDINVCAEAFIKNFRHHLLLQRLQSMDNLNQTISREH</sequence>
<dbReference type="Proteomes" id="UP000501690">
    <property type="component" value="Linkage Group LG8"/>
</dbReference>
<evidence type="ECO:0000313" key="3">
    <source>
        <dbReference type="Proteomes" id="UP000501690"/>
    </source>
</evidence>
<keyword evidence="3" id="KW-1185">Reference proteome</keyword>
<organism evidence="2 3">
    <name type="scientific">Vigna unguiculata</name>
    <name type="common">Cowpea</name>
    <dbReference type="NCBI Taxonomy" id="3917"/>
    <lineage>
        <taxon>Eukaryota</taxon>
        <taxon>Viridiplantae</taxon>
        <taxon>Streptophyta</taxon>
        <taxon>Embryophyta</taxon>
        <taxon>Tracheophyta</taxon>
        <taxon>Spermatophyta</taxon>
        <taxon>Magnoliopsida</taxon>
        <taxon>eudicotyledons</taxon>
        <taxon>Gunneridae</taxon>
        <taxon>Pentapetalae</taxon>
        <taxon>rosids</taxon>
        <taxon>fabids</taxon>
        <taxon>Fabales</taxon>
        <taxon>Fabaceae</taxon>
        <taxon>Papilionoideae</taxon>
        <taxon>50 kb inversion clade</taxon>
        <taxon>NPAAA clade</taxon>
        <taxon>indigoferoid/millettioid clade</taxon>
        <taxon>Phaseoleae</taxon>
        <taxon>Vigna</taxon>
    </lineage>
</organism>
<feature type="region of interest" description="Disordered" evidence="1">
    <location>
        <begin position="1"/>
        <end position="30"/>
    </location>
</feature>
<evidence type="ECO:0000313" key="2">
    <source>
        <dbReference type="EMBL" id="QCE02103.1"/>
    </source>
</evidence>
<dbReference type="AlphaFoldDB" id="A0A4D6ML66"/>
<protein>
    <submittedName>
        <fullName evidence="2">Uncharacterized protein</fullName>
    </submittedName>
</protein>
<evidence type="ECO:0000256" key="1">
    <source>
        <dbReference type="SAM" id="MobiDB-lite"/>
    </source>
</evidence>
<dbReference type="InterPro" id="IPR008480">
    <property type="entry name" value="DUF761_pln"/>
</dbReference>
<dbReference type="EMBL" id="CP039352">
    <property type="protein sequence ID" value="QCE02103.1"/>
    <property type="molecule type" value="Genomic_DNA"/>
</dbReference>
<dbReference type="Pfam" id="PF05553">
    <property type="entry name" value="DUF761"/>
    <property type="match status" value="1"/>
</dbReference>
<accession>A0A4D6ML66</accession>
<proteinExistence type="predicted"/>
<name>A0A4D6ML66_VIGUN</name>
<reference evidence="2 3" key="1">
    <citation type="submission" date="2019-04" db="EMBL/GenBank/DDBJ databases">
        <title>An improved genome assembly and genetic linkage map for asparagus bean, Vigna unguiculata ssp. sesquipedialis.</title>
        <authorList>
            <person name="Xia Q."/>
            <person name="Zhang R."/>
            <person name="Dong Y."/>
        </authorList>
    </citation>
    <scope>NUCLEOTIDE SEQUENCE [LARGE SCALE GENOMIC DNA]</scope>
    <source>
        <tissue evidence="2">Leaf</tissue>
    </source>
</reference>
<feature type="compositionally biased region" description="Basic and acidic residues" evidence="1">
    <location>
        <begin position="7"/>
        <end position="29"/>
    </location>
</feature>